<gene>
    <name evidence="2" type="ORF">DLM77_10475</name>
</gene>
<keyword evidence="1" id="KW-0732">Signal</keyword>
<sequence>MRNRLGFFSFILISLKFIPFCISLAAASSLDFSALEKGNFPYKKSRLKTGFFVDFFQTAWNEFRVLEGNLF</sequence>
<evidence type="ECO:0000313" key="3">
    <source>
        <dbReference type="Proteomes" id="UP000285569"/>
    </source>
</evidence>
<evidence type="ECO:0000313" key="2">
    <source>
        <dbReference type="EMBL" id="RHX80258.1"/>
    </source>
</evidence>
<feature type="signal peptide" evidence="1">
    <location>
        <begin position="1"/>
        <end position="25"/>
    </location>
</feature>
<organism evidence="2 3">
    <name type="scientific">Leptospira yasudae</name>
    <dbReference type="NCBI Taxonomy" id="2202201"/>
    <lineage>
        <taxon>Bacteria</taxon>
        <taxon>Pseudomonadati</taxon>
        <taxon>Spirochaetota</taxon>
        <taxon>Spirochaetia</taxon>
        <taxon>Leptospirales</taxon>
        <taxon>Leptospiraceae</taxon>
        <taxon>Leptospira</taxon>
    </lineage>
</organism>
<feature type="chain" id="PRO_5045856324" evidence="1">
    <location>
        <begin position="26"/>
        <end position="71"/>
    </location>
</feature>
<proteinExistence type="predicted"/>
<accession>A0ABX9M3R5</accession>
<reference evidence="2 3" key="2">
    <citation type="journal article" date="2020" name="Int. J. Syst. Evol. Microbiol.">
        <title>Leptospira yasudae sp. nov. and Leptospira stimsonii sp. nov., two new species of the pathogenic group isolated from environmental sources.</title>
        <authorList>
            <person name="Casanovas-Massana A."/>
            <person name="Hamond C."/>
            <person name="Santos L.A."/>
            <person name="de Oliveira D."/>
            <person name="Hacker K.P."/>
            <person name="Balassiano I."/>
            <person name="Costa F."/>
            <person name="Medeiros M.A."/>
            <person name="Reis M.G."/>
            <person name="Ko A.I."/>
            <person name="Wunder E.A."/>
        </authorList>
    </citation>
    <scope>NUCLEOTIDE SEQUENCE [LARGE SCALE GENOMIC DNA]</scope>
    <source>
        <strain evidence="2 3">B21</strain>
    </source>
</reference>
<dbReference type="EMBL" id="QHCR01000004">
    <property type="protein sequence ID" value="RHX80258.1"/>
    <property type="molecule type" value="Genomic_DNA"/>
</dbReference>
<reference evidence="3" key="1">
    <citation type="submission" date="2018-05" db="EMBL/GenBank/DDBJ databases">
        <title>Leptospira yasudae sp. nov. and Leptospira stimsonii sp. nov., two pathogenic species of the genus Leptospira isolated from environmental sources.</title>
        <authorList>
            <person name="Casanovas-Massana A."/>
            <person name="Hamond C."/>
            <person name="Santos L.A."/>
            <person name="Hacker K.P."/>
            <person name="Balassiano I."/>
            <person name="Medeiros M.A."/>
            <person name="Reis M.G."/>
            <person name="Ko A.I."/>
            <person name="Wunder E.A."/>
        </authorList>
    </citation>
    <scope>NUCLEOTIDE SEQUENCE [LARGE SCALE GENOMIC DNA]</scope>
    <source>
        <strain evidence="3">B21</strain>
    </source>
</reference>
<protein>
    <submittedName>
        <fullName evidence="2">Uncharacterized protein</fullName>
    </submittedName>
</protein>
<keyword evidence="3" id="KW-1185">Reference proteome</keyword>
<comment type="caution">
    <text evidence="2">The sequence shown here is derived from an EMBL/GenBank/DDBJ whole genome shotgun (WGS) entry which is preliminary data.</text>
</comment>
<dbReference type="Proteomes" id="UP000285569">
    <property type="component" value="Unassembled WGS sequence"/>
</dbReference>
<evidence type="ECO:0000256" key="1">
    <source>
        <dbReference type="SAM" id="SignalP"/>
    </source>
</evidence>
<name>A0ABX9M3R5_9LEPT</name>